<dbReference type="Proteomes" id="UP000072867">
    <property type="component" value="Unassembled WGS sequence"/>
</dbReference>
<dbReference type="AlphaFoldDB" id="A0A147HVB9"/>
<evidence type="ECO:0000256" key="1">
    <source>
        <dbReference type="SAM" id="Phobius"/>
    </source>
</evidence>
<evidence type="ECO:0000313" key="2">
    <source>
        <dbReference type="EMBL" id="KTT68816.1"/>
    </source>
</evidence>
<organism evidence="2 3">
    <name type="scientific">Sphingomonas sanguinis</name>
    <dbReference type="NCBI Taxonomy" id="33051"/>
    <lineage>
        <taxon>Bacteria</taxon>
        <taxon>Pseudomonadati</taxon>
        <taxon>Pseudomonadota</taxon>
        <taxon>Alphaproteobacteria</taxon>
        <taxon>Sphingomonadales</taxon>
        <taxon>Sphingomonadaceae</taxon>
        <taxon>Sphingomonas</taxon>
    </lineage>
</organism>
<reference evidence="2 3" key="1">
    <citation type="journal article" date="2016" name="Front. Microbiol.">
        <title>Genomic Resource of Rice Seed Associated Bacteria.</title>
        <authorList>
            <person name="Midha S."/>
            <person name="Bansal K."/>
            <person name="Sharma S."/>
            <person name="Kumar N."/>
            <person name="Patil P.P."/>
            <person name="Chaudhry V."/>
            <person name="Patil P.B."/>
        </authorList>
    </citation>
    <scope>NUCLEOTIDE SEQUENCE [LARGE SCALE GENOMIC DNA]</scope>
    <source>
        <strain evidence="2 3">NS319</strain>
    </source>
</reference>
<proteinExistence type="predicted"/>
<feature type="transmembrane region" description="Helical" evidence="1">
    <location>
        <begin position="52"/>
        <end position="71"/>
    </location>
</feature>
<comment type="caution">
    <text evidence="2">The sequence shown here is derived from an EMBL/GenBank/DDBJ whole genome shotgun (WGS) entry which is preliminary data.</text>
</comment>
<feature type="transmembrane region" description="Helical" evidence="1">
    <location>
        <begin position="28"/>
        <end position="46"/>
    </location>
</feature>
<keyword evidence="1" id="KW-1133">Transmembrane helix</keyword>
<keyword evidence="1" id="KW-0812">Transmembrane</keyword>
<protein>
    <submittedName>
        <fullName evidence="2">Uncharacterized protein</fullName>
    </submittedName>
</protein>
<gene>
    <name evidence="2" type="ORF">NS319_12325</name>
</gene>
<keyword evidence="1" id="KW-0472">Membrane</keyword>
<dbReference type="PATRIC" id="fig|33051.3.peg.3702"/>
<dbReference type="RefSeq" id="WP_058733867.1">
    <property type="nucleotide sequence ID" value="NZ_LDTD01000086.1"/>
</dbReference>
<evidence type="ECO:0000313" key="3">
    <source>
        <dbReference type="Proteomes" id="UP000072867"/>
    </source>
</evidence>
<dbReference type="EMBL" id="LDTD01000086">
    <property type="protein sequence ID" value="KTT68816.1"/>
    <property type="molecule type" value="Genomic_DNA"/>
</dbReference>
<sequence length="101" mass="10626">MSTTEEPAQPIVVPPTILAGQAKAQLRLALAAIGGALVLRKVLPAWAVNDQMLDLVAGLIIWGVAAAWSWGRTKLNHARWIAVAADPRVPNDAVTVKGAES</sequence>
<accession>A0A147HVB9</accession>
<name>A0A147HVB9_9SPHN</name>